<dbReference type="GeneID" id="111245933"/>
<dbReference type="GO" id="GO:0046872">
    <property type="term" value="F:metal ion binding"/>
    <property type="evidence" value="ECO:0007669"/>
    <property type="project" value="UniProtKB-KW"/>
</dbReference>
<dbReference type="Proteomes" id="UP000594260">
    <property type="component" value="Unplaced"/>
</dbReference>
<dbReference type="Gene3D" id="3.60.130.10">
    <property type="entry name" value="Clavaminate synthase-like"/>
    <property type="match status" value="1"/>
</dbReference>
<evidence type="ECO:0000259" key="10">
    <source>
        <dbReference type="Pfam" id="PF06155"/>
    </source>
</evidence>
<dbReference type="UniPathway" id="UPA00118"/>
<dbReference type="GO" id="GO:0016706">
    <property type="term" value="F:2-oxoglutarate-dependent dioxygenase activity"/>
    <property type="evidence" value="ECO:0007669"/>
    <property type="project" value="UniProtKB-ARBA"/>
</dbReference>
<accession>A0A7M7M5H2</accession>
<comment type="similarity">
    <text evidence="3">Belongs to the gamma-BBH/TMLD family.</text>
</comment>
<sequence>MTLLKIGYQLLRSAVRKQRISPFRNVVATQMSPDDAVSTSAEVDEELVPAPQISRVDRINDTTICVSFSDDTHCNFSTVWLRDSCRCPVCVHPLTQGRKIDCTHFSPKIRPLSWALRDSGVLEISWPQDETGKHTGMLKGASIKERQKPHVSVFSSEWLYQFRPLFERSTSAISDAVQIEDETYSPRTSVILWNADEFEEDPPEVPYRDFLSERSALKQVLKNVAKFGLCVIKGVPAEENEIARVARRMGFIREIGCGQTFHIGRPSERHSGNMETTNNLNSKAYREWSPGIQLLHCIRNDRPTLSSDLDCMAKHEFIDGFAAAQWLRYQEPNAFTVLTRTPVTFSFLDVERDRWHRETNPIITLDSRGHIREVHYSTLSMRPPLLPTTQMHDFYNAFRLFSKRLQDQKLVFDLQMQPGDLVIFNNRRVIERGTNEMDTSSNVFFKGCYMDVGEVLALYEKIKKDDAIDEK</sequence>
<proteinExistence type="inferred from homology"/>
<dbReference type="PANTHER" id="PTHR10696">
    <property type="entry name" value="GAMMA-BUTYROBETAINE HYDROXYLASE-RELATED"/>
    <property type="match status" value="1"/>
</dbReference>
<dbReference type="EnsemblMetazoa" id="XM_022794950">
    <property type="protein sequence ID" value="XP_022650685"/>
    <property type="gene ID" value="LOC111245933"/>
</dbReference>
<dbReference type="KEGG" id="vde:111245933"/>
<dbReference type="OrthoDB" id="406634at2759"/>
<keyword evidence="7" id="KW-0560">Oxidoreductase</keyword>
<evidence type="ECO:0008006" key="13">
    <source>
        <dbReference type="Google" id="ProtNLM"/>
    </source>
</evidence>
<dbReference type="GO" id="GO:0045329">
    <property type="term" value="P:carnitine biosynthetic process"/>
    <property type="evidence" value="ECO:0007669"/>
    <property type="project" value="UniProtKB-UniPathway"/>
</dbReference>
<keyword evidence="8" id="KW-0408">Iron</keyword>
<evidence type="ECO:0000256" key="8">
    <source>
        <dbReference type="ARBA" id="ARBA00023004"/>
    </source>
</evidence>
<protein>
    <recommendedName>
        <fullName evidence="13">Gamma-butyrobetaine dioxygenase</fullName>
    </recommendedName>
</protein>
<comment type="cofactor">
    <cofactor evidence="1">
        <name>Fe(2+)</name>
        <dbReference type="ChEBI" id="CHEBI:29033"/>
    </cofactor>
</comment>
<comment type="pathway">
    <text evidence="2">Amine and polyamine biosynthesis; carnitine biosynthesis.</text>
</comment>
<organism evidence="11 12">
    <name type="scientific">Varroa destructor</name>
    <name type="common">Honeybee mite</name>
    <dbReference type="NCBI Taxonomy" id="109461"/>
    <lineage>
        <taxon>Eukaryota</taxon>
        <taxon>Metazoa</taxon>
        <taxon>Ecdysozoa</taxon>
        <taxon>Arthropoda</taxon>
        <taxon>Chelicerata</taxon>
        <taxon>Arachnida</taxon>
        <taxon>Acari</taxon>
        <taxon>Parasitiformes</taxon>
        <taxon>Mesostigmata</taxon>
        <taxon>Gamasina</taxon>
        <taxon>Dermanyssoidea</taxon>
        <taxon>Varroidae</taxon>
        <taxon>Varroa</taxon>
    </lineage>
</organism>
<evidence type="ECO:0000313" key="11">
    <source>
        <dbReference type="EnsemblMetazoa" id="XP_022650685"/>
    </source>
</evidence>
<feature type="domain" description="TauD/TfdA-like" evidence="9">
    <location>
        <begin position="201"/>
        <end position="430"/>
    </location>
</feature>
<dbReference type="OMA" id="GRHIIQC"/>
<evidence type="ECO:0000256" key="5">
    <source>
        <dbReference type="ARBA" id="ARBA00022873"/>
    </source>
</evidence>
<dbReference type="InParanoid" id="A0A7M7M5H2"/>
<evidence type="ECO:0000313" key="12">
    <source>
        <dbReference type="Proteomes" id="UP000594260"/>
    </source>
</evidence>
<dbReference type="InterPro" id="IPR010376">
    <property type="entry name" value="GBBH-like_N"/>
</dbReference>
<dbReference type="FunFam" id="3.30.2020.30:FF:000002">
    <property type="entry name" value="Putative gamma-butyrobetaine dioxygenase"/>
    <property type="match status" value="1"/>
</dbReference>
<dbReference type="RefSeq" id="XP_022650685.1">
    <property type="nucleotide sequence ID" value="XM_022794950.1"/>
</dbReference>
<dbReference type="FunCoup" id="A0A7M7M5H2">
    <property type="interactions" value="109"/>
</dbReference>
<evidence type="ECO:0000256" key="2">
    <source>
        <dbReference type="ARBA" id="ARBA00005022"/>
    </source>
</evidence>
<feature type="domain" description="Gamma-butyrobetaine hydroxylase-like N-terminal" evidence="10">
    <location>
        <begin position="60"/>
        <end position="129"/>
    </location>
</feature>
<evidence type="ECO:0000256" key="3">
    <source>
        <dbReference type="ARBA" id="ARBA00008654"/>
    </source>
</evidence>
<dbReference type="AlphaFoldDB" id="A0A7M7M5H2"/>
<reference evidence="11" key="1">
    <citation type="submission" date="2021-01" db="UniProtKB">
        <authorList>
            <consortium name="EnsemblMetazoa"/>
        </authorList>
    </citation>
    <scope>IDENTIFICATION</scope>
</reference>
<keyword evidence="12" id="KW-1185">Reference proteome</keyword>
<dbReference type="PANTHER" id="PTHR10696:SF55">
    <property type="entry name" value="DIOXYGENASE, PUTATIVE-RELATED"/>
    <property type="match status" value="1"/>
</dbReference>
<keyword evidence="4" id="KW-0479">Metal-binding</keyword>
<evidence type="ECO:0000259" key="9">
    <source>
        <dbReference type="Pfam" id="PF02668"/>
    </source>
</evidence>
<dbReference type="Pfam" id="PF06155">
    <property type="entry name" value="GBBH-like_N"/>
    <property type="match status" value="1"/>
</dbReference>
<evidence type="ECO:0000256" key="7">
    <source>
        <dbReference type="ARBA" id="ARBA00023002"/>
    </source>
</evidence>
<dbReference type="Pfam" id="PF02668">
    <property type="entry name" value="TauD"/>
    <property type="match status" value="1"/>
</dbReference>
<dbReference type="InterPro" id="IPR050411">
    <property type="entry name" value="AlphaKG_dependent_hydroxylases"/>
</dbReference>
<dbReference type="InterPro" id="IPR038492">
    <property type="entry name" value="GBBH-like_N_sf"/>
</dbReference>
<evidence type="ECO:0000256" key="1">
    <source>
        <dbReference type="ARBA" id="ARBA00001954"/>
    </source>
</evidence>
<keyword evidence="6" id="KW-0223">Dioxygenase</keyword>
<dbReference type="InterPro" id="IPR042098">
    <property type="entry name" value="TauD-like_sf"/>
</dbReference>
<dbReference type="InterPro" id="IPR003819">
    <property type="entry name" value="TauD/TfdA-like"/>
</dbReference>
<name>A0A7M7M5H2_VARDE</name>
<dbReference type="SUPFAM" id="SSF51197">
    <property type="entry name" value="Clavaminate synthase-like"/>
    <property type="match status" value="1"/>
</dbReference>
<dbReference type="Gene3D" id="3.30.2020.30">
    <property type="match status" value="1"/>
</dbReference>
<keyword evidence="5" id="KW-0124">Carnitine biosynthesis</keyword>
<evidence type="ECO:0000256" key="4">
    <source>
        <dbReference type="ARBA" id="ARBA00022723"/>
    </source>
</evidence>
<evidence type="ECO:0000256" key="6">
    <source>
        <dbReference type="ARBA" id="ARBA00022964"/>
    </source>
</evidence>
<dbReference type="GO" id="GO:0005739">
    <property type="term" value="C:mitochondrion"/>
    <property type="evidence" value="ECO:0007669"/>
    <property type="project" value="TreeGrafter"/>
</dbReference>